<evidence type="ECO:0000256" key="7">
    <source>
        <dbReference type="ARBA" id="ARBA00023136"/>
    </source>
</evidence>
<dbReference type="InterPro" id="IPR046342">
    <property type="entry name" value="CBS_dom_sf"/>
</dbReference>
<dbReference type="SUPFAM" id="SSF54631">
    <property type="entry name" value="CBS-domain pair"/>
    <property type="match status" value="1"/>
</dbReference>
<dbReference type="STRING" id="1844972.A7K91_02630"/>
<dbReference type="GO" id="GO:0005886">
    <property type="term" value="C:plasma membrane"/>
    <property type="evidence" value="ECO:0007669"/>
    <property type="project" value="UniProtKB-SubCell"/>
</dbReference>
<dbReference type="EMBL" id="LYPA01000019">
    <property type="protein sequence ID" value="OBR69296.1"/>
    <property type="molecule type" value="Genomic_DNA"/>
</dbReference>
<feature type="domain" description="CBS" evidence="10">
    <location>
        <begin position="280"/>
        <end position="337"/>
    </location>
</feature>
<keyword evidence="4" id="KW-0677">Repeat</keyword>
<evidence type="ECO:0000256" key="5">
    <source>
        <dbReference type="ARBA" id="ARBA00022989"/>
    </source>
</evidence>
<keyword evidence="6 8" id="KW-0129">CBS domain</keyword>
<keyword evidence="2" id="KW-1003">Cell membrane</keyword>
<sequence>MNLVLFAALLALTSFFVASEFAIIRIRASRVQQLADEGARNAKAVQQVTGQLDAYLSACQLGITITSLGLGWLGEPTIEHVLRPLLLSLGVEGRTGTVISFAAAFVIVTYLHVVLGELAPKTVALHKAEQISSFTAPYLIAFYKAMYPFIWLLNGSANGLVRLLGFRPASEQEAHSEEEIRHILTESHESGLINENELLYVNNVFQFDDKLARDVMVPRRRMICLDLNNSYTKNLAIMQEEQYTRYPVTDGDKDHVVGLLNTKHLFLRCGEDGVPDLANLLQPVLAVPDILPVNRLLRKMQRERMHMAVLLDEFGGTSGLLTIEDIVEEVFGEIRDEFDNEGDQDEIDFAEQREENEMSQYGHA</sequence>
<evidence type="ECO:0000256" key="1">
    <source>
        <dbReference type="ARBA" id="ARBA00004651"/>
    </source>
</evidence>
<evidence type="ECO:0000256" key="9">
    <source>
        <dbReference type="PROSITE-ProRule" id="PRU01193"/>
    </source>
</evidence>
<accession>A0A1A5YUH9</accession>
<dbReference type="Gene3D" id="3.10.580.10">
    <property type="entry name" value="CBS-domain"/>
    <property type="match status" value="1"/>
</dbReference>
<comment type="caution">
    <text evidence="12">The sequence shown here is derived from an EMBL/GenBank/DDBJ whole genome shotgun (WGS) entry which is preliminary data.</text>
</comment>
<dbReference type="InterPro" id="IPR002550">
    <property type="entry name" value="CNNM"/>
</dbReference>
<evidence type="ECO:0000256" key="8">
    <source>
        <dbReference type="PROSITE-ProRule" id="PRU00703"/>
    </source>
</evidence>
<reference evidence="12 13" key="1">
    <citation type="submission" date="2016-05" db="EMBL/GenBank/DDBJ databases">
        <title>Paenibacillus oryzae. sp. nov., isolated from the rice root.</title>
        <authorList>
            <person name="Zhang J."/>
            <person name="Zhang X."/>
        </authorList>
    </citation>
    <scope>NUCLEOTIDE SEQUENCE [LARGE SCALE GENOMIC DNA]</scope>
    <source>
        <strain evidence="12 13">1DrF-4</strain>
    </source>
</reference>
<comment type="subcellular location">
    <subcellularLocation>
        <location evidence="1">Cell membrane</location>
        <topology evidence="1">Multi-pass membrane protein</topology>
    </subcellularLocation>
</comment>
<dbReference type="Pfam" id="PF00571">
    <property type="entry name" value="CBS"/>
    <property type="match status" value="2"/>
</dbReference>
<evidence type="ECO:0008006" key="14">
    <source>
        <dbReference type="Google" id="ProtNLM"/>
    </source>
</evidence>
<keyword evidence="3 9" id="KW-0812">Transmembrane</keyword>
<evidence type="ECO:0000313" key="13">
    <source>
        <dbReference type="Proteomes" id="UP000092024"/>
    </source>
</evidence>
<evidence type="ECO:0000256" key="2">
    <source>
        <dbReference type="ARBA" id="ARBA00022475"/>
    </source>
</evidence>
<dbReference type="AlphaFoldDB" id="A0A1A5YUH9"/>
<name>A0A1A5YUH9_9BACL</name>
<evidence type="ECO:0000259" key="11">
    <source>
        <dbReference type="PROSITE" id="PS51846"/>
    </source>
</evidence>
<dbReference type="InterPro" id="IPR044751">
    <property type="entry name" value="Ion_transp-like_CBS"/>
</dbReference>
<evidence type="ECO:0000313" key="12">
    <source>
        <dbReference type="EMBL" id="OBR69296.1"/>
    </source>
</evidence>
<evidence type="ECO:0000256" key="6">
    <source>
        <dbReference type="ARBA" id="ARBA00023122"/>
    </source>
</evidence>
<evidence type="ECO:0000259" key="10">
    <source>
        <dbReference type="PROSITE" id="PS51371"/>
    </source>
</evidence>
<dbReference type="FunFam" id="3.10.580.10:FF:000002">
    <property type="entry name" value="Magnesium/cobalt efflux protein CorC"/>
    <property type="match status" value="1"/>
</dbReference>
<proteinExistence type="predicted"/>
<protein>
    <recommendedName>
        <fullName evidence="14">Transporter associated domain protein</fullName>
    </recommendedName>
</protein>
<feature type="domain" description="CBS" evidence="10">
    <location>
        <begin position="216"/>
        <end position="277"/>
    </location>
</feature>
<dbReference type="PROSITE" id="PS51371">
    <property type="entry name" value="CBS"/>
    <property type="match status" value="2"/>
</dbReference>
<dbReference type="RefSeq" id="WP_068678551.1">
    <property type="nucleotide sequence ID" value="NZ_LYPA01000019.1"/>
</dbReference>
<keyword evidence="13" id="KW-1185">Reference proteome</keyword>
<dbReference type="Pfam" id="PF01595">
    <property type="entry name" value="CNNM"/>
    <property type="match status" value="1"/>
</dbReference>
<dbReference type="PANTHER" id="PTHR43099">
    <property type="entry name" value="UPF0053 PROTEIN YRKA"/>
    <property type="match status" value="1"/>
</dbReference>
<keyword evidence="7 9" id="KW-0472">Membrane</keyword>
<dbReference type="InterPro" id="IPR051676">
    <property type="entry name" value="UPF0053_domain"/>
</dbReference>
<gene>
    <name evidence="12" type="ORF">A7K91_02630</name>
</gene>
<dbReference type="InterPro" id="IPR000644">
    <property type="entry name" value="CBS_dom"/>
</dbReference>
<dbReference type="OrthoDB" id="9798188at2"/>
<evidence type="ECO:0000256" key="3">
    <source>
        <dbReference type="ARBA" id="ARBA00022692"/>
    </source>
</evidence>
<keyword evidence="5 9" id="KW-1133">Transmembrane helix</keyword>
<dbReference type="PANTHER" id="PTHR43099:SF2">
    <property type="entry name" value="UPF0053 PROTEIN YRKA"/>
    <property type="match status" value="1"/>
</dbReference>
<dbReference type="PROSITE" id="PS51846">
    <property type="entry name" value="CNNM"/>
    <property type="match status" value="1"/>
</dbReference>
<dbReference type="Proteomes" id="UP000092024">
    <property type="component" value="Unassembled WGS sequence"/>
</dbReference>
<dbReference type="CDD" id="cd04590">
    <property type="entry name" value="CBS_pair_CorC_HlyC_assoc"/>
    <property type="match status" value="1"/>
</dbReference>
<organism evidence="12 13">
    <name type="scientific">Paenibacillus oryzae</name>
    <dbReference type="NCBI Taxonomy" id="1844972"/>
    <lineage>
        <taxon>Bacteria</taxon>
        <taxon>Bacillati</taxon>
        <taxon>Bacillota</taxon>
        <taxon>Bacilli</taxon>
        <taxon>Bacillales</taxon>
        <taxon>Paenibacillaceae</taxon>
        <taxon>Paenibacillus</taxon>
    </lineage>
</organism>
<evidence type="ECO:0000256" key="4">
    <source>
        <dbReference type="ARBA" id="ARBA00022737"/>
    </source>
</evidence>
<feature type="domain" description="CNNM transmembrane" evidence="11">
    <location>
        <begin position="1"/>
        <end position="197"/>
    </location>
</feature>